<dbReference type="EMBL" id="PJQM01002121">
    <property type="protein sequence ID" value="RCH97975.1"/>
    <property type="molecule type" value="Genomic_DNA"/>
</dbReference>
<evidence type="ECO:0000313" key="5">
    <source>
        <dbReference type="Proteomes" id="UP000253551"/>
    </source>
</evidence>
<evidence type="ECO:0000259" key="2">
    <source>
        <dbReference type="Pfam" id="PF07000"/>
    </source>
</evidence>
<dbReference type="Proteomes" id="UP000253551">
    <property type="component" value="Unassembled WGS sequence"/>
</dbReference>
<sequence>MSTEFDDNSDLVPSIKALHDRYVFILQECEKWNKIKPIVGLHRYTNSLVAEKQFLEKLLDNPALIKKEHVQSTNLGYLEPVYEALAAIEQRDEVMQILGVPFPDDDTWMSQAAMIKRRSIKVDIVADNGLTWIKVIARNAKAFRHEVMGLEQQEEESDDDDDDDDDDLYAVKNDFDNLPIFKKAREYLATAQAHHVHFRTPTVVFAFLRIRPDEDVFVQKIMDRLRDIGIVVYLYTLDSNLQSVCQPKCKDLTTEKVNLDVSSIFALISELSHHPCPPDRVSALPIKVQAEREAVAPCLPQMKTLVKGKKLFMVTSAYERLKEIVQVVGGSNEQMRFKYLFRNALDSPDVAFDPELWTILPSLEVQVIQDAPIKDFFKLLEPPLQKSKLNNGRKIRTQFSEFHAVLFGSGGYYRMTTFTAIQWMEKALADAGVLGNFTVCHEPRSLAEQKMLK</sequence>
<dbReference type="PANTHER" id="PTHR13379:SF0">
    <property type="entry name" value="UPF0415 PROTEIN C7ORF25"/>
    <property type="match status" value="1"/>
</dbReference>
<evidence type="ECO:0000259" key="3">
    <source>
        <dbReference type="Pfam" id="PF18474"/>
    </source>
</evidence>
<organism evidence="4 5">
    <name type="scientific">Rhizopus stolonifer</name>
    <name type="common">Rhizopus nigricans</name>
    <dbReference type="NCBI Taxonomy" id="4846"/>
    <lineage>
        <taxon>Eukaryota</taxon>
        <taxon>Fungi</taxon>
        <taxon>Fungi incertae sedis</taxon>
        <taxon>Mucoromycota</taxon>
        <taxon>Mucoromycotina</taxon>
        <taxon>Mucoromycetes</taxon>
        <taxon>Mucorales</taxon>
        <taxon>Mucorineae</taxon>
        <taxon>Rhizopodaceae</taxon>
        <taxon>Rhizopus</taxon>
    </lineage>
</organism>
<dbReference type="AlphaFoldDB" id="A0A367K730"/>
<dbReference type="Pfam" id="PF07000">
    <property type="entry name" value="DUF1308"/>
    <property type="match status" value="1"/>
</dbReference>
<name>A0A367K730_RHIST</name>
<comment type="caution">
    <text evidence="4">The sequence shown here is derived from an EMBL/GenBank/DDBJ whole genome shotgun (WGS) entry which is preliminary data.</text>
</comment>
<reference evidence="4 5" key="1">
    <citation type="journal article" date="2018" name="G3 (Bethesda)">
        <title>Phylogenetic and Phylogenomic Definition of Rhizopus Species.</title>
        <authorList>
            <person name="Gryganskyi A.P."/>
            <person name="Golan J."/>
            <person name="Dolatabadi S."/>
            <person name="Mondo S."/>
            <person name="Robb S."/>
            <person name="Idnurm A."/>
            <person name="Muszewska A."/>
            <person name="Steczkiewicz K."/>
            <person name="Masonjones S."/>
            <person name="Liao H.L."/>
            <person name="Gajdeczka M.T."/>
            <person name="Anike F."/>
            <person name="Vuek A."/>
            <person name="Anishchenko I.M."/>
            <person name="Voigt K."/>
            <person name="de Hoog G.S."/>
            <person name="Smith M.E."/>
            <person name="Heitman J."/>
            <person name="Vilgalys R."/>
            <person name="Stajich J.E."/>
        </authorList>
    </citation>
    <scope>NUCLEOTIDE SEQUENCE [LARGE SCALE GENOMIC DNA]</scope>
    <source>
        <strain evidence="4 5">LSU 92-RS-03</strain>
    </source>
</reference>
<dbReference type="Pfam" id="PF18474">
    <property type="entry name" value="DUF5614"/>
    <property type="match status" value="1"/>
</dbReference>
<feature type="domain" description="DUF5614" evidence="3">
    <location>
        <begin position="34"/>
        <end position="150"/>
    </location>
</feature>
<feature type="domain" description="DUF1308" evidence="2">
    <location>
        <begin position="257"/>
        <end position="356"/>
    </location>
</feature>
<dbReference type="OrthoDB" id="441890at2759"/>
<protein>
    <recommendedName>
        <fullName evidence="6">DUF1308 domain-containing protein</fullName>
    </recommendedName>
</protein>
<dbReference type="InterPro" id="IPR041076">
    <property type="entry name" value="DUF5614"/>
</dbReference>
<evidence type="ECO:0008006" key="6">
    <source>
        <dbReference type="Google" id="ProtNLM"/>
    </source>
</evidence>
<accession>A0A367K730</accession>
<dbReference type="InterPro" id="IPR010733">
    <property type="entry name" value="DUF1308"/>
</dbReference>
<comment type="similarity">
    <text evidence="1">Belongs to the UPF0415 family.</text>
</comment>
<evidence type="ECO:0000256" key="1">
    <source>
        <dbReference type="ARBA" id="ARBA00006588"/>
    </source>
</evidence>
<proteinExistence type="inferred from homology"/>
<dbReference type="PANTHER" id="PTHR13379">
    <property type="entry name" value="UNCHARACTERIZED DUF1308"/>
    <property type="match status" value="1"/>
</dbReference>
<keyword evidence="5" id="KW-1185">Reference proteome</keyword>
<gene>
    <name evidence="4" type="ORF">CU098_008388</name>
</gene>
<evidence type="ECO:0000313" key="4">
    <source>
        <dbReference type="EMBL" id="RCH97975.1"/>
    </source>
</evidence>